<feature type="compositionally biased region" description="Polar residues" evidence="1">
    <location>
        <begin position="9"/>
        <end position="20"/>
    </location>
</feature>
<accession>A0A0B0PF24</accession>
<feature type="region of interest" description="Disordered" evidence="1">
    <location>
        <begin position="1"/>
        <end position="29"/>
    </location>
</feature>
<protein>
    <submittedName>
        <fullName evidence="2">Uncharacterized protein</fullName>
    </submittedName>
</protein>
<proteinExistence type="predicted"/>
<evidence type="ECO:0000313" key="3">
    <source>
        <dbReference type="Proteomes" id="UP000032142"/>
    </source>
</evidence>
<dbReference type="AlphaFoldDB" id="A0A0B0PF24"/>
<keyword evidence="3" id="KW-1185">Reference proteome</keyword>
<evidence type="ECO:0000256" key="1">
    <source>
        <dbReference type="SAM" id="MobiDB-lite"/>
    </source>
</evidence>
<evidence type="ECO:0000313" key="2">
    <source>
        <dbReference type="EMBL" id="KHG22001.1"/>
    </source>
</evidence>
<gene>
    <name evidence="2" type="ORF">F383_27224</name>
</gene>
<dbReference type="EMBL" id="KN420305">
    <property type="protein sequence ID" value="KHG22001.1"/>
    <property type="molecule type" value="Genomic_DNA"/>
</dbReference>
<dbReference type="Proteomes" id="UP000032142">
    <property type="component" value="Unassembled WGS sequence"/>
</dbReference>
<sequence length="40" mass="4241">MHGGRKAKNPSSCSRNTGNHKISGEDEGDIRLVFAARGEG</sequence>
<reference evidence="3" key="1">
    <citation type="submission" date="2014-09" db="EMBL/GenBank/DDBJ databases">
        <authorList>
            <person name="Mudge J."/>
            <person name="Ramaraj T."/>
            <person name="Lindquist I.E."/>
            <person name="Bharti A.K."/>
            <person name="Sundararajan A."/>
            <person name="Cameron C.T."/>
            <person name="Woodward J.E."/>
            <person name="May G.D."/>
            <person name="Brubaker C."/>
            <person name="Broadhvest J."/>
            <person name="Wilkins T.A."/>
        </authorList>
    </citation>
    <scope>NUCLEOTIDE SEQUENCE</scope>
    <source>
        <strain evidence="3">cv. AKA8401</strain>
    </source>
</reference>
<organism evidence="2 3">
    <name type="scientific">Gossypium arboreum</name>
    <name type="common">Tree cotton</name>
    <name type="synonym">Gossypium nanking</name>
    <dbReference type="NCBI Taxonomy" id="29729"/>
    <lineage>
        <taxon>Eukaryota</taxon>
        <taxon>Viridiplantae</taxon>
        <taxon>Streptophyta</taxon>
        <taxon>Embryophyta</taxon>
        <taxon>Tracheophyta</taxon>
        <taxon>Spermatophyta</taxon>
        <taxon>Magnoliopsida</taxon>
        <taxon>eudicotyledons</taxon>
        <taxon>Gunneridae</taxon>
        <taxon>Pentapetalae</taxon>
        <taxon>rosids</taxon>
        <taxon>malvids</taxon>
        <taxon>Malvales</taxon>
        <taxon>Malvaceae</taxon>
        <taxon>Malvoideae</taxon>
        <taxon>Gossypium</taxon>
    </lineage>
</organism>
<name>A0A0B0PF24_GOSAR</name>